<dbReference type="InterPro" id="IPR025847">
    <property type="entry name" value="MEDS_domain"/>
</dbReference>
<accession>A0A263BR13</accession>
<dbReference type="InterPro" id="IPR013655">
    <property type="entry name" value="PAS_fold_3"/>
</dbReference>
<keyword evidence="8" id="KW-0902">Two-component regulatory system</keyword>
<dbReference type="PRINTS" id="PR00344">
    <property type="entry name" value="BCTRLSENSOR"/>
</dbReference>
<keyword evidence="5" id="KW-0547">Nucleotide-binding</keyword>
<protein>
    <recommendedName>
        <fullName evidence="2">histidine kinase</fullName>
        <ecNumber evidence="2">2.7.13.3</ecNumber>
    </recommendedName>
</protein>
<dbReference type="NCBIfam" id="TIGR00229">
    <property type="entry name" value="sensory_box"/>
    <property type="match status" value="2"/>
</dbReference>
<dbReference type="SMART" id="SM00091">
    <property type="entry name" value="PAS"/>
    <property type="match status" value="2"/>
</dbReference>
<dbReference type="InterPro" id="IPR001610">
    <property type="entry name" value="PAC"/>
</dbReference>
<dbReference type="Gene3D" id="1.10.287.130">
    <property type="match status" value="1"/>
</dbReference>
<feature type="domain" description="PAC" evidence="11">
    <location>
        <begin position="290"/>
        <end position="343"/>
    </location>
</feature>
<dbReference type="RefSeq" id="WP_094926076.1">
    <property type="nucleotide sequence ID" value="NZ_NPIA01000008.1"/>
</dbReference>
<dbReference type="SMART" id="SM00388">
    <property type="entry name" value="HisKA"/>
    <property type="match status" value="1"/>
</dbReference>
<dbReference type="InterPro" id="IPR004358">
    <property type="entry name" value="Sig_transdc_His_kin-like_C"/>
</dbReference>
<dbReference type="InterPro" id="IPR035965">
    <property type="entry name" value="PAS-like_dom_sf"/>
</dbReference>
<keyword evidence="3" id="KW-0597">Phosphoprotein</keyword>
<evidence type="ECO:0000256" key="5">
    <source>
        <dbReference type="ARBA" id="ARBA00022741"/>
    </source>
</evidence>
<dbReference type="PANTHER" id="PTHR43065">
    <property type="entry name" value="SENSOR HISTIDINE KINASE"/>
    <property type="match status" value="1"/>
</dbReference>
<keyword evidence="6" id="KW-0418">Kinase</keyword>
<dbReference type="Pfam" id="PF02518">
    <property type="entry name" value="HATPase_c"/>
    <property type="match status" value="1"/>
</dbReference>
<dbReference type="Gene3D" id="3.30.450.20">
    <property type="entry name" value="PAS domain"/>
    <property type="match status" value="2"/>
</dbReference>
<dbReference type="Pfam" id="PF00989">
    <property type="entry name" value="PAS"/>
    <property type="match status" value="1"/>
</dbReference>
<organism evidence="12 13">
    <name type="scientific">Lottiidibacillus patelloidae</name>
    <dbReference type="NCBI Taxonomy" id="2670334"/>
    <lineage>
        <taxon>Bacteria</taxon>
        <taxon>Bacillati</taxon>
        <taxon>Bacillota</taxon>
        <taxon>Bacilli</taxon>
        <taxon>Bacillales</taxon>
        <taxon>Bacillaceae</taxon>
        <taxon>Lottiidibacillus</taxon>
    </lineage>
</organism>
<dbReference type="CDD" id="cd00082">
    <property type="entry name" value="HisKA"/>
    <property type="match status" value="1"/>
</dbReference>
<evidence type="ECO:0000256" key="3">
    <source>
        <dbReference type="ARBA" id="ARBA00022553"/>
    </source>
</evidence>
<dbReference type="Proteomes" id="UP000217083">
    <property type="component" value="Unassembled WGS sequence"/>
</dbReference>
<reference evidence="12 13" key="2">
    <citation type="submission" date="2017-09" db="EMBL/GenBank/DDBJ databases">
        <title>Bacillus patelloidae sp. nov., isolated from the intestinal tract of a marine limpet.</title>
        <authorList>
            <person name="Liu R."/>
            <person name="Dong C."/>
            <person name="Shao Z."/>
        </authorList>
    </citation>
    <scope>NUCLEOTIDE SEQUENCE [LARGE SCALE GENOMIC DNA]</scope>
    <source>
        <strain evidence="12 13">SA5d-4</strain>
    </source>
</reference>
<keyword evidence="7" id="KW-0067">ATP-binding</keyword>
<dbReference type="SUPFAM" id="SSF55785">
    <property type="entry name" value="PYP-like sensor domain (PAS domain)"/>
    <property type="match status" value="2"/>
</dbReference>
<evidence type="ECO:0000256" key="8">
    <source>
        <dbReference type="ARBA" id="ARBA00023012"/>
    </source>
</evidence>
<comment type="caution">
    <text evidence="12">The sequence shown here is derived from an EMBL/GenBank/DDBJ whole genome shotgun (WGS) entry which is preliminary data.</text>
</comment>
<dbReference type="InterPro" id="IPR005467">
    <property type="entry name" value="His_kinase_dom"/>
</dbReference>
<evidence type="ECO:0000259" key="11">
    <source>
        <dbReference type="PROSITE" id="PS50113"/>
    </source>
</evidence>
<dbReference type="Gene3D" id="3.30.565.10">
    <property type="entry name" value="Histidine kinase-like ATPase, C-terminal domain"/>
    <property type="match status" value="1"/>
</dbReference>
<dbReference type="InterPro" id="IPR036890">
    <property type="entry name" value="HATPase_C_sf"/>
</dbReference>
<dbReference type="Pfam" id="PF08447">
    <property type="entry name" value="PAS_3"/>
    <property type="match status" value="1"/>
</dbReference>
<evidence type="ECO:0000259" key="10">
    <source>
        <dbReference type="PROSITE" id="PS50112"/>
    </source>
</evidence>
<comment type="catalytic activity">
    <reaction evidence="1">
        <text>ATP + protein L-histidine = ADP + protein N-phospho-L-histidine.</text>
        <dbReference type="EC" id="2.7.13.3"/>
    </reaction>
</comment>
<name>A0A263BR13_9BACI</name>
<dbReference type="EMBL" id="NPIA01000008">
    <property type="protein sequence ID" value="OZM56155.1"/>
    <property type="molecule type" value="Genomic_DNA"/>
</dbReference>
<evidence type="ECO:0000256" key="2">
    <source>
        <dbReference type="ARBA" id="ARBA00012438"/>
    </source>
</evidence>
<keyword evidence="13" id="KW-1185">Reference proteome</keyword>
<dbReference type="PROSITE" id="PS50113">
    <property type="entry name" value="PAC"/>
    <property type="match status" value="1"/>
</dbReference>
<dbReference type="SUPFAM" id="SSF47384">
    <property type="entry name" value="Homodimeric domain of signal transducing histidine kinase"/>
    <property type="match status" value="1"/>
</dbReference>
<dbReference type="Pfam" id="PF14417">
    <property type="entry name" value="MEDS"/>
    <property type="match status" value="1"/>
</dbReference>
<dbReference type="AlphaFoldDB" id="A0A263BR13"/>
<dbReference type="GO" id="GO:0006355">
    <property type="term" value="P:regulation of DNA-templated transcription"/>
    <property type="evidence" value="ECO:0007669"/>
    <property type="project" value="InterPro"/>
</dbReference>
<feature type="domain" description="PAS" evidence="10">
    <location>
        <begin position="351"/>
        <end position="420"/>
    </location>
</feature>
<gene>
    <name evidence="12" type="ORF">CIB95_13705</name>
</gene>
<dbReference type="SMART" id="SM00387">
    <property type="entry name" value="HATPase_c"/>
    <property type="match status" value="1"/>
</dbReference>
<dbReference type="Pfam" id="PF00512">
    <property type="entry name" value="HisKA"/>
    <property type="match status" value="1"/>
</dbReference>
<feature type="domain" description="Histidine kinase" evidence="9">
    <location>
        <begin position="487"/>
        <end position="692"/>
    </location>
</feature>
<dbReference type="GO" id="GO:0005524">
    <property type="term" value="F:ATP binding"/>
    <property type="evidence" value="ECO:0007669"/>
    <property type="project" value="UniProtKB-KW"/>
</dbReference>
<dbReference type="CDD" id="cd00130">
    <property type="entry name" value="PAS"/>
    <property type="match status" value="2"/>
</dbReference>
<keyword evidence="4" id="KW-0808">Transferase</keyword>
<evidence type="ECO:0000256" key="7">
    <source>
        <dbReference type="ARBA" id="ARBA00022840"/>
    </source>
</evidence>
<dbReference type="PROSITE" id="PS50109">
    <property type="entry name" value="HIS_KIN"/>
    <property type="match status" value="1"/>
</dbReference>
<dbReference type="SMART" id="SM00086">
    <property type="entry name" value="PAC"/>
    <property type="match status" value="2"/>
</dbReference>
<evidence type="ECO:0000313" key="13">
    <source>
        <dbReference type="Proteomes" id="UP000217083"/>
    </source>
</evidence>
<dbReference type="SUPFAM" id="SSF55874">
    <property type="entry name" value="ATPase domain of HSP90 chaperone/DNA topoisomerase II/histidine kinase"/>
    <property type="match status" value="1"/>
</dbReference>
<evidence type="ECO:0000256" key="6">
    <source>
        <dbReference type="ARBA" id="ARBA00022777"/>
    </source>
</evidence>
<dbReference type="InterPro" id="IPR036097">
    <property type="entry name" value="HisK_dim/P_sf"/>
</dbReference>
<evidence type="ECO:0000259" key="9">
    <source>
        <dbReference type="PROSITE" id="PS50109"/>
    </source>
</evidence>
<dbReference type="InterPro" id="IPR013767">
    <property type="entry name" value="PAS_fold"/>
</dbReference>
<dbReference type="InterPro" id="IPR000014">
    <property type="entry name" value="PAS"/>
</dbReference>
<dbReference type="PANTHER" id="PTHR43065:SF10">
    <property type="entry name" value="PEROXIDE STRESS-ACTIVATED HISTIDINE KINASE MAK3"/>
    <property type="match status" value="1"/>
</dbReference>
<dbReference type="GO" id="GO:0000155">
    <property type="term" value="F:phosphorelay sensor kinase activity"/>
    <property type="evidence" value="ECO:0007669"/>
    <property type="project" value="InterPro"/>
</dbReference>
<dbReference type="InterPro" id="IPR003661">
    <property type="entry name" value="HisK_dim/P_dom"/>
</dbReference>
<evidence type="ECO:0000256" key="1">
    <source>
        <dbReference type="ARBA" id="ARBA00000085"/>
    </source>
</evidence>
<reference evidence="13" key="1">
    <citation type="submission" date="2017-08" db="EMBL/GenBank/DDBJ databases">
        <authorList>
            <person name="Huang Z."/>
        </authorList>
    </citation>
    <scope>NUCLEOTIDE SEQUENCE [LARGE SCALE GENOMIC DNA]</scope>
    <source>
        <strain evidence="13">SA5d-4</strain>
    </source>
</reference>
<evidence type="ECO:0000313" key="12">
    <source>
        <dbReference type="EMBL" id="OZM56155.1"/>
    </source>
</evidence>
<dbReference type="EC" id="2.7.13.3" evidence="2"/>
<sequence length="696" mass="78635">MLKPMKKDASDDIVSLSHLPLGAHVLYTYTDANKYIENAVAFICDGLKLMQHVVFIDSSSHIKMVKEHLINKGFESKIRNVLFAENKDFYYSKEGFVTEHIQSNFFSVTEPLLDKKVTLRTWGNTIWNDEKSLLEKLKHYESACNEFINLQKTLTVCSYNGLKLPASIHIELEKLHSYVMTDDDITNSKTYNQQNTSSQIHSKMLETLNKKLISSLRQTQNEYKFISDYSLNLITKVSKDGRLSFISNTSFILLGFSPIELLGKKVKEFIHPEDYKTLKEMDPWMQEHLLHLNYRVKKKDGNYLWMRAAINVVRNSITNEAEEIIFSAVDISKEKSLTESLQESELKLETNKKILQDLLDQIPEAIFIGNNGRMKYLNPVAANLLEADASELIGKKSVDYVHPDYVDVVDKRIKKVQREGKSIDFLDQKIITAKGNVVDVEAKTIPFEYNGTPSSLTVVRNISQRLLNQELALKSEKLTVAGQLAAGIAHEIRNPLTSIKGFLQLLKAGTIDIANYYNIMANEVTRIDTISSELLVLGKPISTTYKLENIFTLVSEVKVLLETQAIMKGINIELDIPETVAATIKCNATQMKQVFINILKNAIEAMNENGNIYVKGHIKANKAIIKITDEGPGIPQNIIKKLGEPFFTTKETGTGLGLMICYNIIEHHKGTISVESNPNKGSTFTITLPLKENCDE</sequence>
<evidence type="ECO:0000256" key="4">
    <source>
        <dbReference type="ARBA" id="ARBA00022679"/>
    </source>
</evidence>
<dbReference type="InterPro" id="IPR003594">
    <property type="entry name" value="HATPase_dom"/>
</dbReference>
<dbReference type="InterPro" id="IPR000700">
    <property type="entry name" value="PAS-assoc_C"/>
</dbReference>
<feature type="domain" description="PAS" evidence="10">
    <location>
        <begin position="219"/>
        <end position="293"/>
    </location>
</feature>
<dbReference type="PROSITE" id="PS50112">
    <property type="entry name" value="PAS"/>
    <property type="match status" value="2"/>
</dbReference>
<proteinExistence type="predicted"/>